<keyword evidence="3" id="KW-1185">Reference proteome</keyword>
<evidence type="ECO:0000313" key="2">
    <source>
        <dbReference type="EMBL" id="KAF8881847.1"/>
    </source>
</evidence>
<accession>A0A9P5NDW5</accession>
<name>A0A9P5NDW5_GYMJU</name>
<evidence type="ECO:0000256" key="1">
    <source>
        <dbReference type="SAM" id="MobiDB-lite"/>
    </source>
</evidence>
<dbReference type="EMBL" id="JADNYJ010000128">
    <property type="protein sequence ID" value="KAF8881847.1"/>
    <property type="molecule type" value="Genomic_DNA"/>
</dbReference>
<evidence type="ECO:0000313" key="3">
    <source>
        <dbReference type="Proteomes" id="UP000724874"/>
    </source>
</evidence>
<dbReference type="Proteomes" id="UP000724874">
    <property type="component" value="Unassembled WGS sequence"/>
</dbReference>
<feature type="region of interest" description="Disordered" evidence="1">
    <location>
        <begin position="1"/>
        <end position="30"/>
    </location>
</feature>
<comment type="caution">
    <text evidence="2">The sequence shown here is derived from an EMBL/GenBank/DDBJ whole genome shotgun (WGS) entry which is preliminary data.</text>
</comment>
<dbReference type="AlphaFoldDB" id="A0A9P5NDW5"/>
<organism evidence="2 3">
    <name type="scientific">Gymnopilus junonius</name>
    <name type="common">Spectacular rustgill mushroom</name>
    <name type="synonym">Gymnopilus spectabilis subsp. junonius</name>
    <dbReference type="NCBI Taxonomy" id="109634"/>
    <lineage>
        <taxon>Eukaryota</taxon>
        <taxon>Fungi</taxon>
        <taxon>Dikarya</taxon>
        <taxon>Basidiomycota</taxon>
        <taxon>Agaricomycotina</taxon>
        <taxon>Agaricomycetes</taxon>
        <taxon>Agaricomycetidae</taxon>
        <taxon>Agaricales</taxon>
        <taxon>Agaricineae</taxon>
        <taxon>Hymenogastraceae</taxon>
        <taxon>Gymnopilus</taxon>
    </lineage>
</organism>
<reference evidence="2" key="1">
    <citation type="submission" date="2020-11" db="EMBL/GenBank/DDBJ databases">
        <authorList>
            <consortium name="DOE Joint Genome Institute"/>
            <person name="Ahrendt S."/>
            <person name="Riley R."/>
            <person name="Andreopoulos W."/>
            <person name="LaButti K."/>
            <person name="Pangilinan J."/>
            <person name="Ruiz-duenas F.J."/>
            <person name="Barrasa J.M."/>
            <person name="Sanchez-Garcia M."/>
            <person name="Camarero S."/>
            <person name="Miyauchi S."/>
            <person name="Serrano A."/>
            <person name="Linde D."/>
            <person name="Babiker R."/>
            <person name="Drula E."/>
            <person name="Ayuso-Fernandez I."/>
            <person name="Pacheco R."/>
            <person name="Padilla G."/>
            <person name="Ferreira P."/>
            <person name="Barriuso J."/>
            <person name="Kellner H."/>
            <person name="Castanera R."/>
            <person name="Alfaro M."/>
            <person name="Ramirez L."/>
            <person name="Pisabarro A.G."/>
            <person name="Kuo A."/>
            <person name="Tritt A."/>
            <person name="Lipzen A."/>
            <person name="He G."/>
            <person name="Yan M."/>
            <person name="Ng V."/>
            <person name="Cullen D."/>
            <person name="Martin F."/>
            <person name="Rosso M.-N."/>
            <person name="Henrissat B."/>
            <person name="Hibbett D."/>
            <person name="Martinez A.T."/>
            <person name="Grigoriev I.V."/>
        </authorList>
    </citation>
    <scope>NUCLEOTIDE SEQUENCE</scope>
    <source>
        <strain evidence="2">AH 44721</strain>
    </source>
</reference>
<proteinExistence type="predicted"/>
<feature type="compositionally biased region" description="Polar residues" evidence="1">
    <location>
        <begin position="21"/>
        <end position="30"/>
    </location>
</feature>
<sequence length="58" mass="6366">MSEGKLEKVATATPRPRNSRGDSPSRSAQCNVQGSSTLRLASTRCIYFSIYTLMATRI</sequence>
<protein>
    <submittedName>
        <fullName evidence="2">Uncharacterized protein</fullName>
    </submittedName>
</protein>
<gene>
    <name evidence="2" type="ORF">CPB84DRAFT_1791508</name>
</gene>